<evidence type="ECO:0000313" key="3">
    <source>
        <dbReference type="EMBL" id="QBK05676.1"/>
    </source>
</evidence>
<feature type="region of interest" description="Disordered" evidence="1">
    <location>
        <begin position="66"/>
        <end position="86"/>
    </location>
</feature>
<evidence type="ECO:0000313" key="4">
    <source>
        <dbReference type="Proteomes" id="UP000292939"/>
    </source>
</evidence>
<feature type="transmembrane region" description="Helical" evidence="2">
    <location>
        <begin position="20"/>
        <end position="43"/>
    </location>
</feature>
<dbReference type="KEGG" id="hgr:DW355_13940"/>
<reference evidence="3 4" key="1">
    <citation type="submission" date="2018-07" db="EMBL/GenBank/DDBJ databases">
        <title>Exploring interactions and the metabolic potential of the ultra-small soil bacteria Hylemonella gracilis.</title>
        <authorList>
            <person name="Tyc O."/>
            <person name="Kulkarni P."/>
            <person name="Gawehns F."/>
            <person name="Hundscheid M."/>
            <person name="Zweers H."/>
            <person name="Garbeva P."/>
        </authorList>
    </citation>
    <scope>NUCLEOTIDE SEQUENCE [LARGE SCALE GENOMIC DNA]</scope>
    <source>
        <strain evidence="3 4">NS1</strain>
    </source>
</reference>
<organism evidence="3 4">
    <name type="scientific">Hylemonella gracilis</name>
    <dbReference type="NCBI Taxonomy" id="80880"/>
    <lineage>
        <taxon>Bacteria</taxon>
        <taxon>Pseudomonadati</taxon>
        <taxon>Pseudomonadota</taxon>
        <taxon>Betaproteobacteria</taxon>
        <taxon>Burkholderiales</taxon>
        <taxon>Comamonadaceae</taxon>
        <taxon>Hylemonella</taxon>
    </lineage>
</organism>
<gene>
    <name evidence="3" type="ORF">DW355_13940</name>
</gene>
<protein>
    <submittedName>
        <fullName evidence="3">Uncharacterized protein</fullName>
    </submittedName>
</protein>
<name>A0A4P6ULX4_9BURK</name>
<evidence type="ECO:0000256" key="2">
    <source>
        <dbReference type="SAM" id="Phobius"/>
    </source>
</evidence>
<keyword evidence="2" id="KW-1133">Transmembrane helix</keyword>
<keyword evidence="2" id="KW-0812">Transmembrane</keyword>
<evidence type="ECO:0000256" key="1">
    <source>
        <dbReference type="SAM" id="MobiDB-lite"/>
    </source>
</evidence>
<proteinExistence type="predicted"/>
<sequence length="86" mass="9089">MEQASTPTPQWQAGSRLVAALSMALLAVVPFTLFPALLLLRLLMGAACSVRFILGEAWINQMASAATRHPPPATRHPPPADADADA</sequence>
<keyword evidence="2" id="KW-0472">Membrane</keyword>
<dbReference type="RefSeq" id="WP_131280929.1">
    <property type="nucleotide sequence ID" value="NZ_CP031395.1"/>
</dbReference>
<dbReference type="Proteomes" id="UP000292939">
    <property type="component" value="Chromosome"/>
</dbReference>
<dbReference type="EMBL" id="CP031395">
    <property type="protein sequence ID" value="QBK05676.1"/>
    <property type="molecule type" value="Genomic_DNA"/>
</dbReference>
<dbReference type="AlphaFoldDB" id="A0A4P6ULX4"/>
<accession>A0A4P6ULX4</accession>
<feature type="compositionally biased region" description="Pro residues" evidence="1">
    <location>
        <begin position="69"/>
        <end position="80"/>
    </location>
</feature>